<evidence type="ECO:0000259" key="1">
    <source>
        <dbReference type="Pfam" id="PF06283"/>
    </source>
</evidence>
<proteinExistence type="predicted"/>
<evidence type="ECO:0000313" key="3">
    <source>
        <dbReference type="Proteomes" id="UP000094256"/>
    </source>
</evidence>
<dbReference type="PANTHER" id="PTHR40469">
    <property type="entry name" value="SECRETED GLYCOSYL HYDROLASE"/>
    <property type="match status" value="1"/>
</dbReference>
<feature type="domain" description="ThuA-like" evidence="1">
    <location>
        <begin position="138"/>
        <end position="360"/>
    </location>
</feature>
<organism evidence="2 3">
    <name type="scientific">Sphingomonas panacis</name>
    <dbReference type="NCBI Taxonomy" id="1560345"/>
    <lineage>
        <taxon>Bacteria</taxon>
        <taxon>Pseudomonadati</taxon>
        <taxon>Pseudomonadota</taxon>
        <taxon>Alphaproteobacteria</taxon>
        <taxon>Sphingomonadales</taxon>
        <taxon>Sphingomonadaceae</taxon>
        <taxon>Sphingomonas</taxon>
    </lineage>
</organism>
<dbReference type="OrthoDB" id="109511at2"/>
<gene>
    <name evidence="2" type="ORF">AWL63_09515</name>
</gene>
<dbReference type="SUPFAM" id="SSF52317">
    <property type="entry name" value="Class I glutamine amidotransferase-like"/>
    <property type="match status" value="1"/>
</dbReference>
<sequence>MIALRTILGFALTACTVQVARAEPLDCPLAHAPYSVRTPVIDLLLDPRAKAVLDREFGPALAKLPPGFASTTPPTFAAIISVKEVMGMIGAPNVAATLARLDPELRAIPITPAASRARCARYDHVPPKLPATLKHPALLVFDKITGFRDTPSVDAATAALKAMAQRRGWTLVFTDKGAVFNQRDLARFDAVIWNNVSGDALTVPQQKAFQAYLAKGGGFAGFHGASGDPFYVWDWYPDTLIGARFIGHPGKPQFQQARVVVDDTKSAITRGLGDGWTMTEEWYSFAKSPRGPGTHVLATLDEKSYAPIGYHGETLAMGDHPIAWTRCIGAGRSFYSAIGHRPENYTEPNSVRLLEQGIAWSAGLGETTCRDGRETAR</sequence>
<dbReference type="Pfam" id="PF06283">
    <property type="entry name" value="ThuA"/>
    <property type="match status" value="1"/>
</dbReference>
<dbReference type="RefSeq" id="WP_069207189.1">
    <property type="nucleotide sequence ID" value="NZ_CP014168.1"/>
</dbReference>
<dbReference type="InterPro" id="IPR029010">
    <property type="entry name" value="ThuA-like"/>
</dbReference>
<reference evidence="2 3" key="1">
    <citation type="submission" date="2016-01" db="EMBL/GenBank/DDBJ databases">
        <title>Complete genome and mega plasmid sequence of Sphingomonas panacis DCY99 elicits systemic resistance in rice to Xanthomonas oryzae.</title>
        <authorList>
            <person name="Kim Y.J."/>
            <person name="Yang D.C."/>
            <person name="Sing P."/>
        </authorList>
    </citation>
    <scope>NUCLEOTIDE SEQUENCE [LARGE SCALE GENOMIC DNA]</scope>
    <source>
        <strain evidence="2 3">DCY99</strain>
    </source>
</reference>
<evidence type="ECO:0000313" key="2">
    <source>
        <dbReference type="EMBL" id="AOH86659.1"/>
    </source>
</evidence>
<dbReference type="GO" id="GO:0016787">
    <property type="term" value="F:hydrolase activity"/>
    <property type="evidence" value="ECO:0007669"/>
    <property type="project" value="UniProtKB-KW"/>
</dbReference>
<dbReference type="STRING" id="1560345.AWL63_09515"/>
<dbReference type="Gene3D" id="3.40.50.880">
    <property type="match status" value="1"/>
</dbReference>
<dbReference type="EMBL" id="CP014168">
    <property type="protein sequence ID" value="AOH86659.1"/>
    <property type="molecule type" value="Genomic_DNA"/>
</dbReference>
<accession>A0A1B3ZGV0</accession>
<keyword evidence="3" id="KW-1185">Reference proteome</keyword>
<dbReference type="PANTHER" id="PTHR40469:SF2">
    <property type="entry name" value="GALACTOSE-BINDING DOMAIN-LIKE SUPERFAMILY PROTEIN"/>
    <property type="match status" value="1"/>
</dbReference>
<keyword evidence="2" id="KW-0378">Hydrolase</keyword>
<name>A0A1B3ZGV0_9SPHN</name>
<dbReference type="AlphaFoldDB" id="A0A1B3ZGV0"/>
<dbReference type="Proteomes" id="UP000094256">
    <property type="component" value="Chromosome"/>
</dbReference>
<dbReference type="InterPro" id="IPR029062">
    <property type="entry name" value="Class_I_gatase-like"/>
</dbReference>
<dbReference type="KEGG" id="span:AWL63_09515"/>
<protein>
    <submittedName>
        <fullName evidence="2">Secreted glycosyl hydrolase</fullName>
    </submittedName>
</protein>